<dbReference type="AlphaFoldDB" id="A0AAP6MN95"/>
<dbReference type="EMBL" id="JAYGII010000027">
    <property type="protein sequence ID" value="MEA5446306.1"/>
    <property type="molecule type" value="Genomic_DNA"/>
</dbReference>
<evidence type="ECO:0008006" key="3">
    <source>
        <dbReference type="Google" id="ProtNLM"/>
    </source>
</evidence>
<protein>
    <recommendedName>
        <fullName evidence="3">Asparagine synthetase domain-containing protein</fullName>
    </recommendedName>
</protein>
<accession>A0AAP6MN95</accession>
<gene>
    <name evidence="1" type="ORF">VCB98_10790</name>
</gene>
<dbReference type="RefSeq" id="WP_346052449.1">
    <property type="nucleotide sequence ID" value="NZ_JAYGII010000027.1"/>
</dbReference>
<evidence type="ECO:0000313" key="2">
    <source>
        <dbReference type="Proteomes" id="UP001302316"/>
    </source>
</evidence>
<proteinExistence type="predicted"/>
<organism evidence="1 2">
    <name type="scientific">Natronospira elongata</name>
    <dbReference type="NCBI Taxonomy" id="3110268"/>
    <lineage>
        <taxon>Bacteria</taxon>
        <taxon>Pseudomonadati</taxon>
        <taxon>Pseudomonadota</taxon>
        <taxon>Gammaproteobacteria</taxon>
        <taxon>Natronospirales</taxon>
        <taxon>Natronospiraceae</taxon>
        <taxon>Natronospira</taxon>
    </lineage>
</organism>
<evidence type="ECO:0000313" key="1">
    <source>
        <dbReference type="EMBL" id="MEA5446306.1"/>
    </source>
</evidence>
<comment type="caution">
    <text evidence="1">The sequence shown here is derived from an EMBL/GenBank/DDBJ whole genome shotgun (WGS) entry which is preliminary data.</text>
</comment>
<keyword evidence="2" id="KW-1185">Reference proteome</keyword>
<name>A0AAP6MN95_9GAMM</name>
<dbReference type="Proteomes" id="UP001302316">
    <property type="component" value="Unassembled WGS sequence"/>
</dbReference>
<reference evidence="1 2" key="1">
    <citation type="submission" date="2023-12" db="EMBL/GenBank/DDBJ databases">
        <title>Whole-genome sequencing of halo(alkali)philic microorganisms from hypersaline lakes.</title>
        <authorList>
            <person name="Sorokin D.Y."/>
            <person name="Merkel A.Y."/>
            <person name="Messina E."/>
            <person name="Yakimov M."/>
        </authorList>
    </citation>
    <scope>NUCLEOTIDE SEQUENCE [LARGE SCALE GENOMIC DNA]</scope>
    <source>
        <strain evidence="1 2">AB-CW1</strain>
    </source>
</reference>
<sequence length="379" mass="42334">MSATDTLCGRYALIYQAPGLGPRLVGDATGMRAIFFIPARGIAGSHAKLVNDAVFREKTRRTPFKGGHPGHGTPYRNVMLLVPNCLLDLESGKLARFWPRAPREQKTLDEVLQPNLVRAARALSGMAQRSGLLLSLTAGQDSRTTLAAALLAEVDLEAFTLVNRRDSPHGARTRILGVDAAVAKEITAAYGISHQVLEEQPMDDRLKTYLKANAYKSSYSNRIMPLLAQYGQQRLLHVRSNALEIARAYWAKHPEVDDANGAADLFMLKHRKLADQVERVRTAFQDMFHATDFTAGRQMGYDSRDMLYWEHRMGAWHSQQLLCSDLVFDTFNPWNCRAILTDLLSLPMQDRANSSFSRAVVDACEGLSKWPINPAKWPE</sequence>